<dbReference type="InterPro" id="IPR001024">
    <property type="entry name" value="PLAT/LH2_dom"/>
</dbReference>
<evidence type="ECO:0000256" key="7">
    <source>
        <dbReference type="ARBA" id="ARBA00022832"/>
    </source>
</evidence>
<dbReference type="Pfam" id="PF00305">
    <property type="entry name" value="Lipoxygenase"/>
    <property type="match status" value="1"/>
</dbReference>
<keyword evidence="8 14" id="KW-0223">Dioxygenase</keyword>
<comment type="cofactor">
    <cofactor evidence="1 14">
        <name>Fe cation</name>
        <dbReference type="ChEBI" id="CHEBI:24875"/>
    </cofactor>
</comment>
<dbReference type="SUPFAM" id="SSF49723">
    <property type="entry name" value="Lipase/lipooxygenase domain (PLAT/LH2 domain)"/>
    <property type="match status" value="1"/>
</dbReference>
<dbReference type="Gene3D" id="3.10.450.60">
    <property type="match status" value="1"/>
</dbReference>
<comment type="similarity">
    <text evidence="2 14">Belongs to the lipoxygenase family.</text>
</comment>
<evidence type="ECO:0000256" key="14">
    <source>
        <dbReference type="RuleBase" id="RU003974"/>
    </source>
</evidence>
<evidence type="ECO:0000256" key="15">
    <source>
        <dbReference type="RuleBase" id="RU003975"/>
    </source>
</evidence>
<evidence type="ECO:0000256" key="9">
    <source>
        <dbReference type="ARBA" id="ARBA00023002"/>
    </source>
</evidence>
<dbReference type="FunFam" id="4.10.372.10:FF:000001">
    <property type="entry name" value="Lipoxygenase"/>
    <property type="match status" value="1"/>
</dbReference>
<dbReference type="InterPro" id="IPR000907">
    <property type="entry name" value="LipOase"/>
</dbReference>
<dbReference type="InterPro" id="IPR020834">
    <property type="entry name" value="LipOase_CS"/>
</dbReference>
<accession>A0AAE1V534</accession>
<dbReference type="FunFam" id="4.10.375.10:FF:000001">
    <property type="entry name" value="Lipoxygenase"/>
    <property type="match status" value="1"/>
</dbReference>
<evidence type="ECO:0000256" key="13">
    <source>
        <dbReference type="PROSITE-ProRule" id="PRU00152"/>
    </source>
</evidence>
<keyword evidence="7" id="KW-0276">Fatty acid metabolism</keyword>
<comment type="function">
    <text evidence="15">Plant lipoxygenase may be involved in a number of diverse aspects of plant physiology including growth and development, pest resistance, and senescence or responses to wounding.</text>
</comment>
<dbReference type="AlphaFoldDB" id="A0AAE1V534"/>
<dbReference type="Gene3D" id="4.10.375.10">
    <property type="entry name" value="Lipoxygenase-1, Domain 2"/>
    <property type="match status" value="1"/>
</dbReference>
<dbReference type="SUPFAM" id="SSF48484">
    <property type="entry name" value="Lipoxigenase"/>
    <property type="match status" value="1"/>
</dbReference>
<dbReference type="InterPro" id="IPR042057">
    <property type="entry name" value="Lipoxy_PLAT/LH2"/>
</dbReference>
<dbReference type="SMART" id="SM00308">
    <property type="entry name" value="LH2"/>
    <property type="match status" value="1"/>
</dbReference>
<dbReference type="PROSITE" id="PS00711">
    <property type="entry name" value="LIPOXYGENASE_1"/>
    <property type="match status" value="1"/>
</dbReference>
<dbReference type="FunFam" id="3.10.450.60:FF:000002">
    <property type="entry name" value="Lipoxygenase"/>
    <property type="match status" value="1"/>
</dbReference>
<dbReference type="GO" id="GO:0046872">
    <property type="term" value="F:metal ion binding"/>
    <property type="evidence" value="ECO:0007669"/>
    <property type="project" value="UniProtKB-UniRule"/>
</dbReference>
<dbReference type="PRINTS" id="PR00087">
    <property type="entry name" value="LIPOXYGENASE"/>
</dbReference>
<evidence type="ECO:0000259" key="17">
    <source>
        <dbReference type="PROSITE" id="PS50095"/>
    </source>
</evidence>
<evidence type="ECO:0000256" key="12">
    <source>
        <dbReference type="ARBA" id="ARBA00023160"/>
    </source>
</evidence>
<dbReference type="EMBL" id="JAVYJV010000013">
    <property type="protein sequence ID" value="KAK4355612.1"/>
    <property type="molecule type" value="Genomic_DNA"/>
</dbReference>
<name>A0AAE1V534_9SOLA</name>
<evidence type="ECO:0000256" key="1">
    <source>
        <dbReference type="ARBA" id="ARBA00001962"/>
    </source>
</evidence>
<evidence type="ECO:0000256" key="8">
    <source>
        <dbReference type="ARBA" id="ARBA00022964"/>
    </source>
</evidence>
<feature type="domain" description="Lipoxygenase" evidence="18">
    <location>
        <begin position="253"/>
        <end position="954"/>
    </location>
</feature>
<organism evidence="19 20">
    <name type="scientific">Anisodus tanguticus</name>
    <dbReference type="NCBI Taxonomy" id="243964"/>
    <lineage>
        <taxon>Eukaryota</taxon>
        <taxon>Viridiplantae</taxon>
        <taxon>Streptophyta</taxon>
        <taxon>Embryophyta</taxon>
        <taxon>Tracheophyta</taxon>
        <taxon>Spermatophyta</taxon>
        <taxon>Magnoliopsida</taxon>
        <taxon>eudicotyledons</taxon>
        <taxon>Gunneridae</taxon>
        <taxon>Pentapetalae</taxon>
        <taxon>asterids</taxon>
        <taxon>lamiids</taxon>
        <taxon>Solanales</taxon>
        <taxon>Solanaceae</taxon>
        <taxon>Solanoideae</taxon>
        <taxon>Hyoscyameae</taxon>
        <taxon>Anisodus</taxon>
    </lineage>
</organism>
<evidence type="ECO:0000256" key="16">
    <source>
        <dbReference type="SAM" id="MobiDB-lite"/>
    </source>
</evidence>
<evidence type="ECO:0000256" key="2">
    <source>
        <dbReference type="ARBA" id="ARBA00009419"/>
    </source>
</evidence>
<dbReference type="InterPro" id="IPR036226">
    <property type="entry name" value="LipOase_C_sf"/>
</dbReference>
<dbReference type="Gene3D" id="1.20.245.10">
    <property type="entry name" value="Lipoxygenase-1, Domain 5"/>
    <property type="match status" value="1"/>
</dbReference>
<evidence type="ECO:0000256" key="4">
    <source>
        <dbReference type="ARBA" id="ARBA00022516"/>
    </source>
</evidence>
<gene>
    <name evidence="19" type="ORF">RND71_024583</name>
</gene>
<dbReference type="FunFam" id="1.20.245.10:FF:000002">
    <property type="entry name" value="Lipoxygenase"/>
    <property type="match status" value="1"/>
</dbReference>
<comment type="caution">
    <text evidence="19">The sequence shown here is derived from an EMBL/GenBank/DDBJ whole genome shotgun (WGS) entry which is preliminary data.</text>
</comment>
<evidence type="ECO:0000256" key="3">
    <source>
        <dbReference type="ARBA" id="ARBA00011245"/>
    </source>
</evidence>
<dbReference type="CDD" id="cd01751">
    <property type="entry name" value="PLAT_LH2"/>
    <property type="match status" value="1"/>
</dbReference>
<dbReference type="InterPro" id="IPR027433">
    <property type="entry name" value="Lipoxygenase_dom_3"/>
</dbReference>
<keyword evidence="9 14" id="KW-0560">Oxidoreductase</keyword>
<feature type="domain" description="PLAT" evidence="17">
    <location>
        <begin position="110"/>
        <end position="250"/>
    </location>
</feature>
<dbReference type="PANTHER" id="PTHR11771">
    <property type="entry name" value="LIPOXYGENASE"/>
    <property type="match status" value="1"/>
</dbReference>
<sequence>MVILHSLILLLFPLLLYVLVFSCLSFLFFSSSDSSSSAPPPPLRKSSRVTVQPSYLKQYLCYTVSASKDSSSHMGNPLEMLDKLLQVVCGKNHDTTEENNNNNHINVKKVRGTVVLMKKNVLDLTDVGSSFLDRVHEVFSKGVSLQLISADHAEPGNGCKGKLGKPAFLEKWISTLTSVSAGDATFNVTFDWDDSMGVPGAFIIKNYHHSQFYLRTVVLEDVPGHGQLHFVCNSWVYPAHRYKYNRVFFANKTYLPSNTPDPLRSYREEELLSLRGSGSGMLKEWDRVYDYAFYNDLGFPDKGPEYVRPVLGGSKEYPYPRRGRTSRRAAKTDPNSERRLPPLGLDIYVPRDERFTHVKLSDFLAYAVKSLGQVLIPEIVALFDKTINEFDSFGDVLKLYEGGIKLPDHHLNKLRQCIPWEMLKELVRTDGEAFLKFPMPDVIKVDRSAWRTDEEFGREMLAGVNPVIIRRLQEFPPASKLDPKVYGNQTSTIKREHIEKNMDGLTVDEAIEYNRLFILDHHDALMPYLRRINTTNTKTYASRTLLFHQDNGTLRPLAIELSLPHPQGDKHGATSLVFTPADEGVEGTVWQLAKAYAAVNDSGYHQLISHWLNTHAVIEPFVIATNRNLSVLHPIFKLLQPHFRDTMYINALARQILINAGGVLELTVFPGKYAMEMSSIVYKNWVFTEQGLPADLLKRGVAVPDSREPSGLKLLIEDYPFAVDGLEIWAEIEAWVDEYCSFYYSTDDMIRGDTELQSWWTEVRNEGHGDLKDEPWWLQMQTRAELVEACTIIIWVASALHAAVNFGQYPYAGYLPNRPTVSRRFMPEPGTPEYADLESNPDLAFLKTITAQFQTLLGVSLIEILSRHSSDEIYLGQRDNPEWTSDVQPRQAFQRFHDRLVDVENRILERNNDSRWKNRNGPVKVPYMLLYPNASGDNSESGLTGKGIPNSVSI</sequence>
<dbReference type="EC" id="1.13.11.-" evidence="15"/>
<dbReference type="PROSITE" id="PS00081">
    <property type="entry name" value="LIPOXYGENASE_2"/>
    <property type="match status" value="1"/>
</dbReference>
<dbReference type="Proteomes" id="UP001291623">
    <property type="component" value="Unassembled WGS sequence"/>
</dbReference>
<keyword evidence="5 14" id="KW-0479">Metal-binding</keyword>
<keyword evidence="12 15" id="KW-0275">Fatty acid biosynthesis</keyword>
<evidence type="ECO:0000256" key="11">
    <source>
        <dbReference type="ARBA" id="ARBA00023098"/>
    </source>
</evidence>
<keyword evidence="11" id="KW-0443">Lipid metabolism</keyword>
<dbReference type="GO" id="GO:0016165">
    <property type="term" value="F:linoleate 13S-lipoxygenase activity"/>
    <property type="evidence" value="ECO:0007669"/>
    <property type="project" value="UniProtKB-ARBA"/>
</dbReference>
<evidence type="ECO:0000313" key="19">
    <source>
        <dbReference type="EMBL" id="KAK4355612.1"/>
    </source>
</evidence>
<dbReference type="PRINTS" id="PR00468">
    <property type="entry name" value="PLTLPOXGNASE"/>
</dbReference>
<dbReference type="GO" id="GO:0006633">
    <property type="term" value="P:fatty acid biosynthetic process"/>
    <property type="evidence" value="ECO:0007669"/>
    <property type="project" value="UniProtKB-KW"/>
</dbReference>
<feature type="region of interest" description="Disordered" evidence="16">
    <location>
        <begin position="318"/>
        <end position="338"/>
    </location>
</feature>
<dbReference type="InterPro" id="IPR020833">
    <property type="entry name" value="LipOase_Fe_BS"/>
</dbReference>
<keyword evidence="6 15" id="KW-0925">Oxylipin biosynthesis</keyword>
<dbReference type="InterPro" id="IPR001246">
    <property type="entry name" value="LipOase_plant"/>
</dbReference>
<dbReference type="Gene3D" id="4.10.372.10">
    <property type="entry name" value="Lipoxygenase-1, Domain 3"/>
    <property type="match status" value="1"/>
</dbReference>
<comment type="subunit">
    <text evidence="3">Monomer.</text>
</comment>
<evidence type="ECO:0000313" key="20">
    <source>
        <dbReference type="Proteomes" id="UP001291623"/>
    </source>
</evidence>
<keyword evidence="10 14" id="KW-0408">Iron</keyword>
<dbReference type="GO" id="GO:0034440">
    <property type="term" value="P:lipid oxidation"/>
    <property type="evidence" value="ECO:0007669"/>
    <property type="project" value="InterPro"/>
</dbReference>
<dbReference type="PROSITE" id="PS51393">
    <property type="entry name" value="LIPOXYGENASE_3"/>
    <property type="match status" value="1"/>
</dbReference>
<evidence type="ECO:0000256" key="6">
    <source>
        <dbReference type="ARBA" id="ARBA00022767"/>
    </source>
</evidence>
<keyword evidence="20" id="KW-1185">Reference proteome</keyword>
<dbReference type="InterPro" id="IPR013819">
    <property type="entry name" value="LipOase_C"/>
</dbReference>
<dbReference type="InterPro" id="IPR036392">
    <property type="entry name" value="PLAT/LH2_dom_sf"/>
</dbReference>
<protein>
    <recommendedName>
        <fullName evidence="15">Lipoxygenase</fullName>
        <ecNumber evidence="15">1.13.11.-</ecNumber>
    </recommendedName>
</protein>
<dbReference type="Gene3D" id="2.60.60.20">
    <property type="entry name" value="PLAT/LH2 domain"/>
    <property type="match status" value="1"/>
</dbReference>
<proteinExistence type="inferred from homology"/>
<reference evidence="19" key="1">
    <citation type="submission" date="2023-12" db="EMBL/GenBank/DDBJ databases">
        <title>Genome assembly of Anisodus tanguticus.</title>
        <authorList>
            <person name="Wang Y.-J."/>
        </authorList>
    </citation>
    <scope>NUCLEOTIDE SEQUENCE</scope>
    <source>
        <strain evidence="19">KB-2021</strain>
        <tissue evidence="19">Leaf</tissue>
    </source>
</reference>
<evidence type="ECO:0000259" key="18">
    <source>
        <dbReference type="PROSITE" id="PS51393"/>
    </source>
</evidence>
<dbReference type="GO" id="GO:0031408">
    <property type="term" value="P:oxylipin biosynthetic process"/>
    <property type="evidence" value="ECO:0007669"/>
    <property type="project" value="UniProtKB-UniRule"/>
</dbReference>
<dbReference type="PROSITE" id="PS50095">
    <property type="entry name" value="PLAT"/>
    <property type="match status" value="1"/>
</dbReference>
<dbReference type="Pfam" id="PF01477">
    <property type="entry name" value="PLAT"/>
    <property type="match status" value="1"/>
</dbReference>
<comment type="pathway">
    <text evidence="15">Lipid metabolism; oxylipin biosynthesis.</text>
</comment>
<keyword evidence="4 15" id="KW-0444">Lipid biosynthesis</keyword>
<evidence type="ECO:0000256" key="5">
    <source>
        <dbReference type="ARBA" id="ARBA00022723"/>
    </source>
</evidence>
<evidence type="ECO:0000256" key="10">
    <source>
        <dbReference type="ARBA" id="ARBA00023004"/>
    </source>
</evidence>
<comment type="caution">
    <text evidence="13">Lacks conserved residue(s) required for the propagation of feature annotation.</text>
</comment>